<dbReference type="PRINTS" id="PR00922">
    <property type="entry name" value="DADACBPTASE3"/>
</dbReference>
<evidence type="ECO:0000313" key="6">
    <source>
        <dbReference type="Proteomes" id="UP001321506"/>
    </source>
</evidence>
<feature type="region of interest" description="Disordered" evidence="3">
    <location>
        <begin position="1"/>
        <end position="120"/>
    </location>
</feature>
<feature type="compositionally biased region" description="Basic and acidic residues" evidence="3">
    <location>
        <begin position="9"/>
        <end position="28"/>
    </location>
</feature>
<reference evidence="5 6" key="1">
    <citation type="submission" date="2023-04" db="EMBL/GenBank/DDBJ databases">
        <title>Klugiella caeni sp. nov. isolated from the sludge of biochemical tank.</title>
        <authorList>
            <person name="Geng K."/>
        </authorList>
    </citation>
    <scope>NUCLEOTIDE SEQUENCE [LARGE SCALE GENOMIC DNA]</scope>
    <source>
        <strain evidence="5 6">YN-L-19</strain>
    </source>
</reference>
<dbReference type="RefSeq" id="WP_281489088.1">
    <property type="nucleotide sequence ID" value="NZ_JASATX010000004.1"/>
</dbReference>
<evidence type="ECO:0000256" key="4">
    <source>
        <dbReference type="SAM" id="Phobius"/>
    </source>
</evidence>
<feature type="region of interest" description="Disordered" evidence="3">
    <location>
        <begin position="196"/>
        <end position="222"/>
    </location>
</feature>
<dbReference type="AlphaFoldDB" id="A0AAW6T937"/>
<dbReference type="InterPro" id="IPR000667">
    <property type="entry name" value="Peptidase_S13"/>
</dbReference>
<dbReference type="NCBIfam" id="TIGR00666">
    <property type="entry name" value="PBP4"/>
    <property type="match status" value="1"/>
</dbReference>
<dbReference type="PANTHER" id="PTHR30023">
    <property type="entry name" value="D-ALANYL-D-ALANINE CARBOXYPEPTIDASE"/>
    <property type="match status" value="1"/>
</dbReference>
<dbReference type="EMBL" id="JASATX010000004">
    <property type="protein sequence ID" value="MDI2099296.1"/>
    <property type="molecule type" value="Genomic_DNA"/>
</dbReference>
<protein>
    <submittedName>
        <fullName evidence="5">D-alanyl-D-alanine carboxypeptidase/D-alanyl-D-alanine-endopeptidase</fullName>
        <ecNumber evidence="5">3.4.16.4</ecNumber>
    </submittedName>
</protein>
<dbReference type="InterPro" id="IPR012338">
    <property type="entry name" value="Beta-lactam/transpept-like"/>
</dbReference>
<keyword evidence="2 5" id="KW-0378">Hydrolase</keyword>
<sequence length="626" mass="64646">MTDEQPPLSRRERRDAERAQEHDDRARAAEPATEAMPMVPEEGADAGDQGSGVHDEPTAAYSVVDEPTAAYSVVDEPTAAIDRSELPDFDGGAGREPAASEVAPGGDERRAPGSAHDDVPTVLIGAPTGLASESAAGYAAAAAAGDQLAPATAPGGGLSGLFRRHPRAWLAAALATAFALLGAGSVVAGVAVGASGSTQAAPEPPPVVVPTETEEPPRPLPDPLTTPSALRTCSITPQTQTAALGALYASVLDANTGEVLFDRNAAAPERPASVLKVLTAAAALDVLGPDHRLTTRVVQGDDPDTIVLVGGGDATLSRLGSGSESFYPGAPKLGDLAAQVRAKLTDEVDEVTLVLDSTLWDPNDSWESSWDRSEQTQGYMSEVTALQVDGDRDDPTRGTSRRSDDPVARAGEWFTSALQAEGVRVDSVKLGAAPANAAVLAEVQSQPVATLVRQMLLVSDNTIAEMLARVTSKRLGLAGTFGSLQETYSRALSNYGIPTTGMTVRDGSGLSEHNRATPVYVSQLLAKALHGERNLRVLYDGLPVAGKTGSLASRYTGDNAVARGAIAAKTGWIWTGRSLAGVVNAADGTQLAFAFYAVGDDDVVTTTALDTLATAVYRCGANLSNQ</sequence>
<accession>A0AAW6T937</accession>
<keyword evidence="4" id="KW-0472">Membrane</keyword>
<dbReference type="GO" id="GO:0006508">
    <property type="term" value="P:proteolysis"/>
    <property type="evidence" value="ECO:0007669"/>
    <property type="project" value="InterPro"/>
</dbReference>
<feature type="transmembrane region" description="Helical" evidence="4">
    <location>
        <begin position="168"/>
        <end position="194"/>
    </location>
</feature>
<dbReference type="Gene3D" id="3.40.710.10">
    <property type="entry name" value="DD-peptidase/beta-lactamase superfamily"/>
    <property type="match status" value="2"/>
</dbReference>
<evidence type="ECO:0000256" key="3">
    <source>
        <dbReference type="SAM" id="MobiDB-lite"/>
    </source>
</evidence>
<dbReference type="EC" id="3.4.16.4" evidence="5"/>
<keyword evidence="4" id="KW-0812">Transmembrane</keyword>
<keyword evidence="5" id="KW-0645">Protease</keyword>
<proteinExistence type="inferred from homology"/>
<feature type="compositionally biased region" description="Basic and acidic residues" evidence="3">
    <location>
        <begin position="389"/>
        <end position="406"/>
    </location>
</feature>
<dbReference type="Pfam" id="PF02113">
    <property type="entry name" value="Peptidase_S13"/>
    <property type="match status" value="2"/>
</dbReference>
<evidence type="ECO:0000313" key="5">
    <source>
        <dbReference type="EMBL" id="MDI2099296.1"/>
    </source>
</evidence>
<name>A0AAW6T937_9MICO</name>
<keyword evidence="6" id="KW-1185">Reference proteome</keyword>
<comment type="similarity">
    <text evidence="1">Belongs to the peptidase S13 family.</text>
</comment>
<feature type="compositionally biased region" description="Basic and acidic residues" evidence="3">
    <location>
        <begin position="106"/>
        <end position="119"/>
    </location>
</feature>
<evidence type="ECO:0000256" key="1">
    <source>
        <dbReference type="ARBA" id="ARBA00006096"/>
    </source>
</evidence>
<keyword evidence="5" id="KW-0121">Carboxypeptidase</keyword>
<dbReference type="GO" id="GO:0009002">
    <property type="term" value="F:serine-type D-Ala-D-Ala carboxypeptidase activity"/>
    <property type="evidence" value="ECO:0007669"/>
    <property type="project" value="UniProtKB-EC"/>
</dbReference>
<keyword evidence="4" id="KW-1133">Transmembrane helix</keyword>
<evidence type="ECO:0000256" key="2">
    <source>
        <dbReference type="ARBA" id="ARBA00022801"/>
    </source>
</evidence>
<dbReference type="SUPFAM" id="SSF56601">
    <property type="entry name" value="beta-lactamase/transpeptidase-like"/>
    <property type="match status" value="1"/>
</dbReference>
<dbReference type="GO" id="GO:0000270">
    <property type="term" value="P:peptidoglycan metabolic process"/>
    <property type="evidence" value="ECO:0007669"/>
    <property type="project" value="TreeGrafter"/>
</dbReference>
<dbReference type="PANTHER" id="PTHR30023:SF0">
    <property type="entry name" value="PENICILLIN-SENSITIVE CARBOXYPEPTIDASE A"/>
    <property type="match status" value="1"/>
</dbReference>
<gene>
    <name evidence="5" type="primary">dacB</name>
    <name evidence="5" type="ORF">QF206_10020</name>
</gene>
<dbReference type="Proteomes" id="UP001321506">
    <property type="component" value="Unassembled WGS sequence"/>
</dbReference>
<feature type="region of interest" description="Disordered" evidence="3">
    <location>
        <begin position="387"/>
        <end position="406"/>
    </location>
</feature>
<organism evidence="5 6">
    <name type="scientific">Ruicaihuangia caeni</name>
    <dbReference type="NCBI Taxonomy" id="3042517"/>
    <lineage>
        <taxon>Bacteria</taxon>
        <taxon>Bacillati</taxon>
        <taxon>Actinomycetota</taxon>
        <taxon>Actinomycetes</taxon>
        <taxon>Micrococcales</taxon>
        <taxon>Microbacteriaceae</taxon>
        <taxon>Ruicaihuangia</taxon>
    </lineage>
</organism>
<comment type="caution">
    <text evidence="5">The sequence shown here is derived from an EMBL/GenBank/DDBJ whole genome shotgun (WGS) entry which is preliminary data.</text>
</comment>